<dbReference type="OrthoDB" id="3789542at2"/>
<dbReference type="InterPro" id="IPR041657">
    <property type="entry name" value="HTH_17"/>
</dbReference>
<gene>
    <name evidence="2" type="ORF">TR51_22605</name>
</gene>
<dbReference type="Proteomes" id="UP000032066">
    <property type="component" value="Unassembled WGS sequence"/>
</dbReference>
<evidence type="ECO:0000259" key="1">
    <source>
        <dbReference type="Pfam" id="PF12728"/>
    </source>
</evidence>
<sequence>MAHIAPVVLKIPEVMAALGMSRGKVYDLIRARKLKSFTEGRSRRIPLTAVHDYVRTKMEEAA</sequence>
<evidence type="ECO:0000313" key="3">
    <source>
        <dbReference type="Proteomes" id="UP000032066"/>
    </source>
</evidence>
<dbReference type="STRING" id="2064.TR51_22605"/>
<organism evidence="2 3">
    <name type="scientific">Kitasatospora griseola</name>
    <name type="common">Streptomyces griseolosporeus</name>
    <dbReference type="NCBI Taxonomy" id="2064"/>
    <lineage>
        <taxon>Bacteria</taxon>
        <taxon>Bacillati</taxon>
        <taxon>Actinomycetota</taxon>
        <taxon>Actinomycetes</taxon>
        <taxon>Kitasatosporales</taxon>
        <taxon>Streptomycetaceae</taxon>
        <taxon>Kitasatospora</taxon>
    </lineage>
</organism>
<dbReference type="InterPro" id="IPR010093">
    <property type="entry name" value="SinI_DNA-bd"/>
</dbReference>
<evidence type="ECO:0000313" key="2">
    <source>
        <dbReference type="EMBL" id="KIQ62002.1"/>
    </source>
</evidence>
<reference evidence="2 3" key="1">
    <citation type="submission" date="2015-02" db="EMBL/GenBank/DDBJ databases">
        <title>Draft genome sequence of Kitasatospora griseola MF730-N6, a bafilomycin, terpentecin and satosporin producer.</title>
        <authorList>
            <person name="Arens J.C."/>
            <person name="Haltli B."/>
            <person name="Kerr R.G."/>
        </authorList>
    </citation>
    <scope>NUCLEOTIDE SEQUENCE [LARGE SCALE GENOMIC DNA]</scope>
    <source>
        <strain evidence="2 3">MF730-N6</strain>
    </source>
</reference>
<accession>A0A0D0PNC4</accession>
<dbReference type="NCBIfam" id="TIGR01764">
    <property type="entry name" value="excise"/>
    <property type="match status" value="1"/>
</dbReference>
<dbReference type="GO" id="GO:0003677">
    <property type="term" value="F:DNA binding"/>
    <property type="evidence" value="ECO:0007669"/>
    <property type="project" value="InterPro"/>
</dbReference>
<proteinExistence type="predicted"/>
<dbReference type="Pfam" id="PF12728">
    <property type="entry name" value="HTH_17"/>
    <property type="match status" value="1"/>
</dbReference>
<dbReference type="EMBL" id="JXZB01000004">
    <property type="protein sequence ID" value="KIQ62002.1"/>
    <property type="molecule type" value="Genomic_DNA"/>
</dbReference>
<name>A0A0D0PNC4_KITGR</name>
<protein>
    <submittedName>
        <fullName evidence="2">Excisionase</fullName>
    </submittedName>
</protein>
<dbReference type="RefSeq" id="WP_152645156.1">
    <property type="nucleotide sequence ID" value="NZ_JXZB01000004.1"/>
</dbReference>
<dbReference type="AlphaFoldDB" id="A0A0D0PNC4"/>
<dbReference type="PATRIC" id="fig|2064.6.peg.4858"/>
<feature type="domain" description="Helix-turn-helix" evidence="1">
    <location>
        <begin position="8"/>
        <end position="57"/>
    </location>
</feature>
<keyword evidence="3" id="KW-1185">Reference proteome</keyword>
<comment type="caution">
    <text evidence="2">The sequence shown here is derived from an EMBL/GenBank/DDBJ whole genome shotgun (WGS) entry which is preliminary data.</text>
</comment>